<reference evidence="3" key="1">
    <citation type="journal article" date="2019" name="Int. J. Syst. Evol. Microbiol.">
        <title>The Global Catalogue of Microorganisms (GCM) 10K type strain sequencing project: providing services to taxonomists for standard genome sequencing and annotation.</title>
        <authorList>
            <consortium name="The Broad Institute Genomics Platform"/>
            <consortium name="The Broad Institute Genome Sequencing Center for Infectious Disease"/>
            <person name="Wu L."/>
            <person name="Ma J."/>
        </authorList>
    </citation>
    <scope>NUCLEOTIDE SEQUENCE [LARGE SCALE GENOMIC DNA]</scope>
    <source>
        <strain evidence="3">CGMCC 4.1469</strain>
    </source>
</reference>
<sequence length="394" mass="43102">MTVQKAQEGKQNPLTVVKLLWCGQGMTALVEIYNDGVEKEEADFLGLVDCGGDREYAQGALDYIARKVGARYRKLLDLVVVTQQDASHVGLFEDLGRLLQPLRAKLWTVFVAGGKGAVPEPLREFLTLLRYDLRQVEFDSPMQNSYLRGTRAGLGWISEHNGTYFRILASNLVTRCFTERAASNVLVVDNGRLAVVLPGDTGIDTINEINRIPNLGELLPPVLAFALPHLGVLATAVRNRVAGGNVPDDQWAVIEKFTKAVSPQNVAASAGPFNPFKHPAQEVIDLFGTPAPDEAHWYVSYDLRAQGAESEGWRTRRTEVGVRTTVEAFGDVVVPGTDPEAVHDGTRFWYGDIVYRFRLRLGPEPEPAATVEFVPRGTSGTPGAGEAVVRAPEP</sequence>
<organism evidence="2 3">
    <name type="scientific">Kitasatospora aburaviensis</name>
    <dbReference type="NCBI Taxonomy" id="67265"/>
    <lineage>
        <taxon>Bacteria</taxon>
        <taxon>Bacillati</taxon>
        <taxon>Actinomycetota</taxon>
        <taxon>Actinomycetes</taxon>
        <taxon>Kitasatosporales</taxon>
        <taxon>Streptomycetaceae</taxon>
        <taxon>Kitasatospora</taxon>
    </lineage>
</organism>
<feature type="region of interest" description="Disordered" evidence="1">
    <location>
        <begin position="370"/>
        <end position="394"/>
    </location>
</feature>
<accession>A0ABW1F5R6</accession>
<proteinExistence type="predicted"/>
<dbReference type="Proteomes" id="UP001596067">
    <property type="component" value="Unassembled WGS sequence"/>
</dbReference>
<dbReference type="Gene3D" id="3.60.15.10">
    <property type="entry name" value="Ribonuclease Z/Hydroxyacylglutathione hydrolase-like"/>
    <property type="match status" value="1"/>
</dbReference>
<keyword evidence="3" id="KW-1185">Reference proteome</keyword>
<protein>
    <recommendedName>
        <fullName evidence="4">Metallo-beta-lactamase domain-containing protein</fullName>
    </recommendedName>
</protein>
<dbReference type="SUPFAM" id="SSF56281">
    <property type="entry name" value="Metallo-hydrolase/oxidoreductase"/>
    <property type="match status" value="1"/>
</dbReference>
<gene>
    <name evidence="2" type="ORF">ACFP0N_32670</name>
</gene>
<dbReference type="RefSeq" id="WP_345329925.1">
    <property type="nucleotide sequence ID" value="NZ_BAAAVH010000104.1"/>
</dbReference>
<comment type="caution">
    <text evidence="2">The sequence shown here is derived from an EMBL/GenBank/DDBJ whole genome shotgun (WGS) entry which is preliminary data.</text>
</comment>
<dbReference type="EMBL" id="JBHSOD010000063">
    <property type="protein sequence ID" value="MFC5889732.1"/>
    <property type="molecule type" value="Genomic_DNA"/>
</dbReference>
<evidence type="ECO:0008006" key="4">
    <source>
        <dbReference type="Google" id="ProtNLM"/>
    </source>
</evidence>
<evidence type="ECO:0000313" key="3">
    <source>
        <dbReference type="Proteomes" id="UP001596067"/>
    </source>
</evidence>
<evidence type="ECO:0000256" key="1">
    <source>
        <dbReference type="SAM" id="MobiDB-lite"/>
    </source>
</evidence>
<dbReference type="InterPro" id="IPR036866">
    <property type="entry name" value="RibonucZ/Hydroxyglut_hydro"/>
</dbReference>
<name>A0ABW1F5R6_9ACTN</name>
<evidence type="ECO:0000313" key="2">
    <source>
        <dbReference type="EMBL" id="MFC5889732.1"/>
    </source>
</evidence>